<comment type="subcellular location">
    <subcellularLocation>
        <location evidence="1">Membrane</location>
        <topology evidence="1">Multi-pass membrane protein</topology>
    </subcellularLocation>
</comment>
<feature type="domain" description="3-oxo-5-alpha-steroid 4-dehydrogenase C-terminal" evidence="6">
    <location>
        <begin position="113"/>
        <end position="262"/>
    </location>
</feature>
<evidence type="ECO:0000256" key="4">
    <source>
        <dbReference type="ARBA" id="ARBA00023136"/>
    </source>
</evidence>
<reference evidence="7" key="1">
    <citation type="submission" date="2022-10" db="EMBL/GenBank/DDBJ databases">
        <title>The complete genomes of actinobacterial strains from the NBC collection.</title>
        <authorList>
            <person name="Joergensen T.S."/>
            <person name="Alvarez Arevalo M."/>
            <person name="Sterndorff E.B."/>
            <person name="Faurdal D."/>
            <person name="Vuksanovic O."/>
            <person name="Mourched A.-S."/>
            <person name="Charusanti P."/>
            <person name="Shaw S."/>
            <person name="Blin K."/>
            <person name="Weber T."/>
        </authorList>
    </citation>
    <scope>NUCLEOTIDE SEQUENCE</scope>
    <source>
        <strain evidence="7">NBC_01482</strain>
    </source>
</reference>
<evidence type="ECO:0000259" key="6">
    <source>
        <dbReference type="Pfam" id="PF02544"/>
    </source>
</evidence>
<feature type="transmembrane region" description="Helical" evidence="5">
    <location>
        <begin position="51"/>
        <end position="69"/>
    </location>
</feature>
<evidence type="ECO:0000256" key="3">
    <source>
        <dbReference type="ARBA" id="ARBA00022989"/>
    </source>
</evidence>
<evidence type="ECO:0000256" key="1">
    <source>
        <dbReference type="ARBA" id="ARBA00004141"/>
    </source>
</evidence>
<dbReference type="PIRSF" id="PIRSF015596">
    <property type="entry name" value="5_alpha-SR2"/>
    <property type="match status" value="1"/>
</dbReference>
<feature type="transmembrane region" description="Helical" evidence="5">
    <location>
        <begin position="111"/>
        <end position="129"/>
    </location>
</feature>
<sequence length="263" mass="29315">MDWYTGNTAYDTVLTIGFAFAAFVLIGGLFAQSPYGRFGTTEMGFNLNPRLGWWLMEIPATVVFAVFYLTGPDRFEPTALVLAAIWLLHYGNRGWFFPLSIRQVPGKRSSFNVSVIAAGMFVTALHGYLNGALFSHDYLHQYGTDWLIDPRFLTGLVSYLGGFALLVSSESIVRNLRDKDNPGATEYRIPHGAGFRFVSSPAYLAELIAWAGFALLTWSLAGVVIFLITAGNLVPRAFATHKWYREKFADYPADRKALIPFVI</sequence>
<evidence type="ECO:0000256" key="2">
    <source>
        <dbReference type="ARBA" id="ARBA00022692"/>
    </source>
</evidence>
<dbReference type="RefSeq" id="WP_329412873.1">
    <property type="nucleotide sequence ID" value="NZ_CP109441.1"/>
</dbReference>
<feature type="transmembrane region" description="Helical" evidence="5">
    <location>
        <begin position="207"/>
        <end position="234"/>
    </location>
</feature>
<dbReference type="InterPro" id="IPR001104">
    <property type="entry name" value="3-oxo-5_a-steroid_4-DH_C"/>
</dbReference>
<dbReference type="Pfam" id="PF02544">
    <property type="entry name" value="Steroid_dh"/>
    <property type="match status" value="1"/>
</dbReference>
<dbReference type="PANTHER" id="PTHR10556">
    <property type="entry name" value="3-OXO-5-ALPHA-STEROID 4-DEHYDROGENASE"/>
    <property type="match status" value="1"/>
</dbReference>
<feature type="transmembrane region" description="Helical" evidence="5">
    <location>
        <begin position="75"/>
        <end position="91"/>
    </location>
</feature>
<keyword evidence="8" id="KW-1185">Reference proteome</keyword>
<name>A0ABZ1YZ34_9NOCA</name>
<accession>A0ABZ1YZ34</accession>
<dbReference type="PANTHER" id="PTHR10556:SF35">
    <property type="entry name" value="3-OXO-5-ALPHA-STEROID 4-DEHYDROGENASE FAMILY PROTEIN"/>
    <property type="match status" value="1"/>
</dbReference>
<dbReference type="Gene3D" id="1.20.120.1630">
    <property type="match status" value="1"/>
</dbReference>
<dbReference type="PROSITE" id="PS50244">
    <property type="entry name" value="S5A_REDUCTASE"/>
    <property type="match status" value="1"/>
</dbReference>
<evidence type="ECO:0000313" key="8">
    <source>
        <dbReference type="Proteomes" id="UP001432062"/>
    </source>
</evidence>
<keyword evidence="4 5" id="KW-0472">Membrane</keyword>
<evidence type="ECO:0000256" key="5">
    <source>
        <dbReference type="SAM" id="Phobius"/>
    </source>
</evidence>
<dbReference type="InterPro" id="IPR039357">
    <property type="entry name" value="SRD5A/TECR"/>
</dbReference>
<keyword evidence="2 5" id="KW-0812">Transmembrane</keyword>
<protein>
    <submittedName>
        <fullName evidence="7">3-oxo-5-alpha-steroid 4-dehydrogenase</fullName>
    </submittedName>
</protein>
<dbReference type="EMBL" id="CP109441">
    <property type="protein sequence ID" value="WUV48504.1"/>
    <property type="molecule type" value="Genomic_DNA"/>
</dbReference>
<keyword evidence="3 5" id="KW-1133">Transmembrane helix</keyword>
<dbReference type="InterPro" id="IPR016636">
    <property type="entry name" value="3-oxo-5-alpha-steroid_4-DH"/>
</dbReference>
<feature type="transmembrane region" description="Helical" evidence="5">
    <location>
        <begin position="12"/>
        <end position="31"/>
    </location>
</feature>
<organism evidence="7 8">
    <name type="scientific">Nocardia vinacea</name>
    <dbReference type="NCBI Taxonomy" id="96468"/>
    <lineage>
        <taxon>Bacteria</taxon>
        <taxon>Bacillati</taxon>
        <taxon>Actinomycetota</taxon>
        <taxon>Actinomycetes</taxon>
        <taxon>Mycobacteriales</taxon>
        <taxon>Nocardiaceae</taxon>
        <taxon>Nocardia</taxon>
    </lineage>
</organism>
<gene>
    <name evidence="7" type="ORF">OG563_10075</name>
</gene>
<proteinExistence type="predicted"/>
<evidence type="ECO:0000313" key="7">
    <source>
        <dbReference type="EMBL" id="WUV48504.1"/>
    </source>
</evidence>
<dbReference type="Proteomes" id="UP001432062">
    <property type="component" value="Chromosome"/>
</dbReference>